<protein>
    <recommendedName>
        <fullName evidence="7">Ubiquitin 3 binding protein But2 C-terminal domain-containing protein</fullName>
    </recommendedName>
</protein>
<dbReference type="InterPro" id="IPR054508">
    <property type="entry name" value="PIR1-like_C"/>
</dbReference>
<dbReference type="Proteomes" id="UP001320420">
    <property type="component" value="Unassembled WGS sequence"/>
</dbReference>
<feature type="signal peptide" evidence="2">
    <location>
        <begin position="1"/>
        <end position="17"/>
    </location>
</feature>
<sequence length="599" mass="59827">MSSRLALTLAAASSVSGLALRDAGCSLTLTTSGGVSYPVGQHNSGQTRAGSAIAPTEFTLNGGSLTDSQGRGCWWTPPAKVLQCDTNQTPEVGFEVGCDGAVSFNGQTTFYECDAGENDEVNIYLAQDDSAQNCKEITLTASGCGSGECATSSSSSSAPASYSATAPVETSVPAATSAPATSVPQIVSTIYSTTTISVPGSCSAAQPSLSTVFTTTTSTVTSCASTVSECPTETVPGPTETVSGPAETVPGPTETVPGPTETVSQTIPGPTETAPGPTETISETIPGPTETAPGPTETVSGPGETVTASSPPETETEVCTETESVTPSTAYPTAPSTAPSAPAASTPAVPSSSAPAYPTTSAAVPSSAAPSSSAVYPSSVVPSSSAAYPTAPQPTTLSSVTSKASSASVSVPATSTTPGQSSGIPAPSDVNIPDSCPGDVSNAGEFNLPALIIPVDSSSPDTAAGTSYFGEVSATKSSVFDFNIPAEASGKTCNLVFLFPEQDTLETSSYTFSGSGALDFSKLSSAVDQQTTYANIPSVAQDLGQFTVAPGNAYNVASFDCPSGEEYSVKVAVAEGGDTSLRFFQDYNPCPLGMFITTS</sequence>
<reference evidence="5 6" key="1">
    <citation type="submission" date="2024-02" db="EMBL/GenBank/DDBJ databases">
        <title>De novo assembly and annotation of 12 fungi associated with fruit tree decline syndrome in Ontario, Canada.</title>
        <authorList>
            <person name="Sulman M."/>
            <person name="Ellouze W."/>
            <person name="Ilyukhin E."/>
        </authorList>
    </citation>
    <scope>NUCLEOTIDE SEQUENCE [LARGE SCALE GENOMIC DNA]</scope>
    <source>
        <strain evidence="5 6">M11/M66-122</strain>
    </source>
</reference>
<name>A0AAN9UN04_9PEZI</name>
<feature type="domain" description="Ubiquitin 3 binding protein But2 C-terminal" evidence="3">
    <location>
        <begin position="448"/>
        <end position="589"/>
    </location>
</feature>
<dbReference type="EMBL" id="JAKJXP020000044">
    <property type="protein sequence ID" value="KAK7751884.1"/>
    <property type="molecule type" value="Genomic_DNA"/>
</dbReference>
<dbReference type="AlphaFoldDB" id="A0AAN9UN04"/>
<comment type="caution">
    <text evidence="5">The sequence shown here is derived from an EMBL/GenBank/DDBJ whole genome shotgun (WGS) entry which is preliminary data.</text>
</comment>
<feature type="compositionally biased region" description="Low complexity" evidence="1">
    <location>
        <begin position="321"/>
        <end position="417"/>
    </location>
</feature>
<gene>
    <name evidence="5" type="ORF">SLS62_006185</name>
</gene>
<dbReference type="InterPro" id="IPR018620">
    <property type="entry name" value="Ubiquitin3-bd_protein_But2_C"/>
</dbReference>
<keyword evidence="2" id="KW-0732">Signal</keyword>
<evidence type="ECO:0000259" key="3">
    <source>
        <dbReference type="Pfam" id="PF09792"/>
    </source>
</evidence>
<evidence type="ECO:0000256" key="2">
    <source>
        <dbReference type="SAM" id="SignalP"/>
    </source>
</evidence>
<dbReference type="Pfam" id="PF09792">
    <property type="entry name" value="But2"/>
    <property type="match status" value="1"/>
</dbReference>
<evidence type="ECO:0000259" key="4">
    <source>
        <dbReference type="Pfam" id="PF22799"/>
    </source>
</evidence>
<feature type="region of interest" description="Disordered" evidence="1">
    <location>
        <begin position="225"/>
        <end position="435"/>
    </location>
</feature>
<feature type="domain" description="Cell wall mannoprotein PIR1-like C-terminal" evidence="4">
    <location>
        <begin position="63"/>
        <end position="137"/>
    </location>
</feature>
<accession>A0AAN9UN04</accession>
<dbReference type="Pfam" id="PF22799">
    <property type="entry name" value="PIR1-like_C"/>
    <property type="match status" value="1"/>
</dbReference>
<evidence type="ECO:0000313" key="5">
    <source>
        <dbReference type="EMBL" id="KAK7751884.1"/>
    </source>
</evidence>
<proteinExistence type="predicted"/>
<evidence type="ECO:0008006" key="7">
    <source>
        <dbReference type="Google" id="ProtNLM"/>
    </source>
</evidence>
<dbReference type="PANTHER" id="PTHR39613">
    <property type="entry name" value="ANCHORED CELL WALL PROTEIN, PUTATIVE (AFU_ORTHOLOGUE AFUA_4G08960)-RELATED"/>
    <property type="match status" value="1"/>
</dbReference>
<evidence type="ECO:0000313" key="6">
    <source>
        <dbReference type="Proteomes" id="UP001320420"/>
    </source>
</evidence>
<dbReference type="PANTHER" id="PTHR39613:SF1">
    <property type="entry name" value="ANCHORED CELL WALL PROTEIN, PUTATIVE (AFU_ORTHOLOGUE AFUA_4G08960)-RELATED"/>
    <property type="match status" value="1"/>
</dbReference>
<evidence type="ECO:0000256" key="1">
    <source>
        <dbReference type="SAM" id="MobiDB-lite"/>
    </source>
</evidence>
<organism evidence="5 6">
    <name type="scientific">Diatrype stigma</name>
    <dbReference type="NCBI Taxonomy" id="117547"/>
    <lineage>
        <taxon>Eukaryota</taxon>
        <taxon>Fungi</taxon>
        <taxon>Dikarya</taxon>
        <taxon>Ascomycota</taxon>
        <taxon>Pezizomycotina</taxon>
        <taxon>Sordariomycetes</taxon>
        <taxon>Xylariomycetidae</taxon>
        <taxon>Xylariales</taxon>
        <taxon>Diatrypaceae</taxon>
        <taxon>Diatrype</taxon>
    </lineage>
</organism>
<keyword evidence="6" id="KW-1185">Reference proteome</keyword>
<feature type="chain" id="PRO_5042935174" description="Ubiquitin 3 binding protein But2 C-terminal domain-containing protein" evidence="2">
    <location>
        <begin position="18"/>
        <end position="599"/>
    </location>
</feature>
<feature type="compositionally biased region" description="Low complexity" evidence="1">
    <location>
        <begin position="225"/>
        <end position="298"/>
    </location>
</feature>